<feature type="binding site" evidence="5">
    <location>
        <position position="44"/>
    </location>
    <ligand>
        <name>(2E)-4-hydroxy-3-methylbut-2-enyl diphosphate</name>
        <dbReference type="ChEBI" id="CHEBI:128753"/>
    </ligand>
</feature>
<keyword evidence="5" id="KW-0560">Oxidoreductase</keyword>
<feature type="binding site" evidence="5">
    <location>
        <position position="199"/>
    </location>
    <ligand>
        <name>[4Fe-4S] cluster</name>
        <dbReference type="ChEBI" id="CHEBI:49883"/>
    </ligand>
</feature>
<keyword evidence="4 5" id="KW-0411">Iron-sulfur</keyword>
<feature type="binding site" evidence="5">
    <location>
        <position position="227"/>
    </location>
    <ligand>
        <name>dimethylallyl diphosphate</name>
        <dbReference type="ChEBI" id="CHEBI:57623"/>
    </ligand>
</feature>
<dbReference type="GO" id="GO:0046872">
    <property type="term" value="F:metal ion binding"/>
    <property type="evidence" value="ECO:0007669"/>
    <property type="project" value="UniProtKB-KW"/>
</dbReference>
<feature type="binding site" evidence="5">
    <location>
        <position position="77"/>
    </location>
    <ligand>
        <name>dimethylallyl diphosphate</name>
        <dbReference type="ChEBI" id="CHEBI:57623"/>
    </ligand>
</feature>
<dbReference type="GO" id="GO:0019288">
    <property type="term" value="P:isopentenyl diphosphate biosynthetic process, methylerythritol 4-phosphate pathway"/>
    <property type="evidence" value="ECO:0007669"/>
    <property type="project" value="UniProtKB-UniRule"/>
</dbReference>
<feature type="binding site" evidence="5">
    <location>
        <position position="229"/>
    </location>
    <ligand>
        <name>dimethylallyl diphosphate</name>
        <dbReference type="ChEBI" id="CHEBI:57623"/>
    </ligand>
</feature>
<feature type="binding site" evidence="5">
    <location>
        <position position="227"/>
    </location>
    <ligand>
        <name>isopentenyl diphosphate</name>
        <dbReference type="ChEBI" id="CHEBI:128769"/>
    </ligand>
</feature>
<dbReference type="EC" id="1.17.7.4" evidence="5"/>
<dbReference type="GO" id="GO:0051745">
    <property type="term" value="F:4-hydroxy-3-methylbut-2-enyl diphosphate reductase activity"/>
    <property type="evidence" value="ECO:0007669"/>
    <property type="project" value="UniProtKB-UniRule"/>
</dbReference>
<feature type="binding site" evidence="5">
    <location>
        <position position="44"/>
    </location>
    <ligand>
        <name>isopentenyl diphosphate</name>
        <dbReference type="ChEBI" id="CHEBI:128769"/>
    </ligand>
</feature>
<reference evidence="7" key="1">
    <citation type="submission" date="2017-02" db="EMBL/GenBank/DDBJ databases">
        <authorList>
            <person name="Varghese N."/>
            <person name="Submissions S."/>
        </authorList>
    </citation>
    <scope>NUCLEOTIDE SEQUENCE [LARGE SCALE GENOMIC DNA]</scope>
    <source>
        <strain evidence="7">DSM 3072</strain>
    </source>
</reference>
<feature type="binding site" evidence="5">
    <location>
        <position position="77"/>
    </location>
    <ligand>
        <name>(2E)-4-hydroxy-3-methylbut-2-enyl diphosphate</name>
        <dbReference type="ChEBI" id="CHEBI:128753"/>
    </ligand>
</feature>
<evidence type="ECO:0000256" key="3">
    <source>
        <dbReference type="ARBA" id="ARBA00023004"/>
    </source>
</evidence>
<dbReference type="UniPathway" id="UPA00056">
    <property type="reaction ID" value="UER00097"/>
</dbReference>
<feature type="binding site" evidence="5">
    <location>
        <position position="14"/>
    </location>
    <ligand>
        <name>[4Fe-4S] cluster</name>
        <dbReference type="ChEBI" id="CHEBI:49883"/>
    </ligand>
</feature>
<feature type="binding site" evidence="5">
    <location>
        <position position="271"/>
    </location>
    <ligand>
        <name>isopentenyl diphosphate</name>
        <dbReference type="ChEBI" id="CHEBI:128769"/>
    </ligand>
</feature>
<dbReference type="GO" id="GO:0016114">
    <property type="term" value="P:terpenoid biosynthetic process"/>
    <property type="evidence" value="ECO:0007669"/>
    <property type="project" value="UniProtKB-UniRule"/>
</dbReference>
<keyword evidence="5" id="KW-0414">Isoprene biosynthesis</keyword>
<feature type="binding site" evidence="5">
    <location>
        <position position="229"/>
    </location>
    <ligand>
        <name>isopentenyl diphosphate</name>
        <dbReference type="ChEBI" id="CHEBI:128769"/>
    </ligand>
</feature>
<feature type="binding site" evidence="5">
    <location>
        <position position="169"/>
    </location>
    <ligand>
        <name>(2E)-4-hydroxy-3-methylbut-2-enyl diphosphate</name>
        <dbReference type="ChEBI" id="CHEBI:128753"/>
    </ligand>
</feature>
<organism evidence="6 7">
    <name type="scientific">Succinivibrio dextrinosolvens DSM 3072</name>
    <dbReference type="NCBI Taxonomy" id="1123324"/>
    <lineage>
        <taxon>Bacteria</taxon>
        <taxon>Pseudomonadati</taxon>
        <taxon>Pseudomonadota</taxon>
        <taxon>Gammaproteobacteria</taxon>
        <taxon>Aeromonadales</taxon>
        <taxon>Succinivibrionaceae</taxon>
        <taxon>Succinivibrio</taxon>
    </lineage>
</organism>
<accession>A0A1T4VCD3</accession>
<evidence type="ECO:0000256" key="4">
    <source>
        <dbReference type="ARBA" id="ARBA00023014"/>
    </source>
</evidence>
<evidence type="ECO:0000256" key="5">
    <source>
        <dbReference type="HAMAP-Rule" id="MF_00191"/>
    </source>
</evidence>
<comment type="function">
    <text evidence="5">Catalyzes the conversion of 1-hydroxy-2-methyl-2-(E)-butenyl 4-diphosphate (HMBPP) into a mixture of isopentenyl diphosphate (IPP) and dimethylallyl diphosphate (DMAPP). Acts in the terminal step of the DOXP/MEP pathway for isoprenoid precursor biosynthesis.</text>
</comment>
<feature type="binding site" evidence="5">
    <location>
        <position position="271"/>
    </location>
    <ligand>
        <name>(2E)-4-hydroxy-3-methylbut-2-enyl diphosphate</name>
        <dbReference type="ChEBI" id="CHEBI:128753"/>
    </ligand>
</feature>
<feature type="binding site" evidence="5">
    <location>
        <position position="229"/>
    </location>
    <ligand>
        <name>(2E)-4-hydroxy-3-methylbut-2-enyl diphosphate</name>
        <dbReference type="ChEBI" id="CHEBI:128753"/>
    </ligand>
</feature>
<feature type="binding site" evidence="5">
    <location>
        <position position="127"/>
    </location>
    <ligand>
        <name>isopentenyl diphosphate</name>
        <dbReference type="ChEBI" id="CHEBI:128769"/>
    </ligand>
</feature>
<feature type="binding site" evidence="5">
    <location>
        <position position="228"/>
    </location>
    <ligand>
        <name>(2E)-4-hydroxy-3-methylbut-2-enyl diphosphate</name>
        <dbReference type="ChEBI" id="CHEBI:128753"/>
    </ligand>
</feature>
<keyword evidence="2 5" id="KW-0479">Metal-binding</keyword>
<gene>
    <name evidence="5" type="primary">ispH</name>
    <name evidence="6" type="ORF">SAMN02745213_01293</name>
</gene>
<keyword evidence="7" id="KW-1185">Reference proteome</keyword>
<dbReference type="GO" id="GO:0050992">
    <property type="term" value="P:dimethylallyl diphosphate biosynthetic process"/>
    <property type="evidence" value="ECO:0007669"/>
    <property type="project" value="UniProtKB-UniRule"/>
</dbReference>
<feature type="binding site" evidence="5">
    <location>
        <position position="227"/>
    </location>
    <ligand>
        <name>(2E)-4-hydroxy-3-methylbut-2-enyl diphosphate</name>
        <dbReference type="ChEBI" id="CHEBI:128753"/>
    </ligand>
</feature>
<dbReference type="RefSeq" id="WP_078928773.1">
    <property type="nucleotide sequence ID" value="NZ_FUXX01000019.1"/>
</dbReference>
<comment type="pathway">
    <text evidence="5">Isoprenoid biosynthesis; dimethylallyl diphosphate biosynthesis; dimethylallyl diphosphate from (2E)-4-hydroxy-3-methylbutenyl diphosphate: step 1/1.</text>
</comment>
<evidence type="ECO:0000313" key="6">
    <source>
        <dbReference type="EMBL" id="SKA62622.1"/>
    </source>
</evidence>
<dbReference type="PANTHER" id="PTHR30426:SF0">
    <property type="entry name" value="4-HYDROXY-3-METHYLBUT-2-ENYL DIPHOSPHATE REDUCTASE"/>
    <property type="match status" value="1"/>
</dbReference>
<dbReference type="STRING" id="83771.SAMN02910357_00866"/>
<dbReference type="Pfam" id="PF02401">
    <property type="entry name" value="LYTB"/>
    <property type="match status" value="1"/>
</dbReference>
<feature type="active site" description="Proton donor" evidence="5">
    <location>
        <position position="129"/>
    </location>
</feature>
<comment type="cofactor">
    <cofactor evidence="5">
        <name>[4Fe-4S] cluster</name>
        <dbReference type="ChEBI" id="CHEBI:49883"/>
    </cofactor>
    <text evidence="5">Binds 1 [4Fe-4S] cluster per subunit.</text>
</comment>
<feature type="binding site" evidence="5">
    <location>
        <position position="99"/>
    </location>
    <ligand>
        <name>[4Fe-4S] cluster</name>
        <dbReference type="ChEBI" id="CHEBI:49883"/>
    </ligand>
</feature>
<dbReference type="PANTHER" id="PTHR30426">
    <property type="entry name" value="4-HYDROXY-3-METHYLBUT-2-ENYL DIPHOSPHATE REDUCTASE"/>
    <property type="match status" value="1"/>
</dbReference>
<comment type="catalytic activity">
    <reaction evidence="5">
        <text>isopentenyl diphosphate + 2 oxidized [2Fe-2S]-[ferredoxin] + H2O = (2E)-4-hydroxy-3-methylbut-2-enyl diphosphate + 2 reduced [2Fe-2S]-[ferredoxin] + 2 H(+)</text>
        <dbReference type="Rhea" id="RHEA:24488"/>
        <dbReference type="Rhea" id="RHEA-COMP:10000"/>
        <dbReference type="Rhea" id="RHEA-COMP:10001"/>
        <dbReference type="ChEBI" id="CHEBI:15377"/>
        <dbReference type="ChEBI" id="CHEBI:15378"/>
        <dbReference type="ChEBI" id="CHEBI:33737"/>
        <dbReference type="ChEBI" id="CHEBI:33738"/>
        <dbReference type="ChEBI" id="CHEBI:128753"/>
        <dbReference type="ChEBI" id="CHEBI:128769"/>
        <dbReference type="EC" id="1.17.7.4"/>
    </reaction>
</comment>
<feature type="binding site" evidence="5">
    <location>
        <position position="127"/>
    </location>
    <ligand>
        <name>dimethylallyl diphosphate</name>
        <dbReference type="ChEBI" id="CHEBI:57623"/>
    </ligand>
</feature>
<dbReference type="HAMAP" id="MF_00191">
    <property type="entry name" value="IspH"/>
    <property type="match status" value="1"/>
</dbReference>
<dbReference type="UniPathway" id="UPA00059">
    <property type="reaction ID" value="UER00105"/>
</dbReference>
<dbReference type="CDD" id="cd13944">
    <property type="entry name" value="lytB_ispH"/>
    <property type="match status" value="1"/>
</dbReference>
<dbReference type="GO" id="GO:0051539">
    <property type="term" value="F:4 iron, 4 sulfur cluster binding"/>
    <property type="evidence" value="ECO:0007669"/>
    <property type="project" value="UniProtKB-UniRule"/>
</dbReference>
<keyword evidence="3 5" id="KW-0408">Iron</keyword>
<dbReference type="NCBIfam" id="TIGR00216">
    <property type="entry name" value="ispH_lytB"/>
    <property type="match status" value="1"/>
</dbReference>
<sequence length="312" mass="33596">MSFSVKIAKSRGMCAGVERAIQTVKNAILKFPQKNVYVLHEVVHNKHVVDDLRSEGAHFVDSLEEVPDNSVLIFSAHGVGISTFEAAKARDLTIVDATCPVVSVIHKKMNKAGLKGMDAVVIGHKGHQEVVGTIGQYTGDASKVHIIISADDVSLLNIDGDNAMFATQTTLSIDETRLTVEALKKKYPNIQGPKADDTCRATQVRQNAVKELARSCDLVLIAGSANSSNSNRLKEVALNEGALAYLIDDSSQIEISWFNNVTTVGLSAGASAPQYVVDEIVDYLKQNGASSVEEVGSDLKEKSFPLPKEVHL</sequence>
<protein>
    <recommendedName>
        <fullName evidence="5">4-hydroxy-3-methylbut-2-enyl diphosphate reductase</fullName>
        <shortName evidence="5">HMBPP reductase</shortName>
        <ecNumber evidence="5">1.17.7.4</ecNumber>
    </recommendedName>
</protein>
<dbReference type="EMBL" id="FUXX01000019">
    <property type="protein sequence ID" value="SKA62622.1"/>
    <property type="molecule type" value="Genomic_DNA"/>
</dbReference>
<feature type="binding site" evidence="5">
    <location>
        <position position="44"/>
    </location>
    <ligand>
        <name>dimethylallyl diphosphate</name>
        <dbReference type="ChEBI" id="CHEBI:57623"/>
    </ligand>
</feature>
<evidence type="ECO:0000313" key="7">
    <source>
        <dbReference type="Proteomes" id="UP000242432"/>
    </source>
</evidence>
<comment type="pathway">
    <text evidence="5">Isoprenoid biosynthesis; isopentenyl diphosphate biosynthesis via DXP pathway; isopentenyl diphosphate from 1-deoxy-D-xylulose 5-phosphate: step 6/6.</text>
</comment>
<proteinExistence type="inferred from homology"/>
<dbReference type="Gene3D" id="3.40.1010.20">
    <property type="entry name" value="4-hydroxy-3-methylbut-2-enyl diphosphate reductase, catalytic domain"/>
    <property type="match status" value="2"/>
</dbReference>
<comment type="similarity">
    <text evidence="5">Belongs to the IspH family.</text>
</comment>
<name>A0A1T4VCD3_9GAMM</name>
<comment type="catalytic activity">
    <reaction evidence="5">
        <text>dimethylallyl diphosphate + 2 oxidized [2Fe-2S]-[ferredoxin] + H2O = (2E)-4-hydroxy-3-methylbut-2-enyl diphosphate + 2 reduced [2Fe-2S]-[ferredoxin] + 2 H(+)</text>
        <dbReference type="Rhea" id="RHEA:24825"/>
        <dbReference type="Rhea" id="RHEA-COMP:10000"/>
        <dbReference type="Rhea" id="RHEA-COMP:10001"/>
        <dbReference type="ChEBI" id="CHEBI:15377"/>
        <dbReference type="ChEBI" id="CHEBI:15378"/>
        <dbReference type="ChEBI" id="CHEBI:33737"/>
        <dbReference type="ChEBI" id="CHEBI:33738"/>
        <dbReference type="ChEBI" id="CHEBI:57623"/>
        <dbReference type="ChEBI" id="CHEBI:128753"/>
        <dbReference type="EC" id="1.17.7.4"/>
    </reaction>
</comment>
<dbReference type="Gene3D" id="3.40.50.11270">
    <property type="match status" value="1"/>
</dbReference>
<dbReference type="Proteomes" id="UP000242432">
    <property type="component" value="Unassembled WGS sequence"/>
</dbReference>
<keyword evidence="1 5" id="KW-0004">4Fe-4S</keyword>
<evidence type="ECO:0000256" key="2">
    <source>
        <dbReference type="ARBA" id="ARBA00022723"/>
    </source>
</evidence>
<feature type="binding site" evidence="5">
    <location>
        <position position="271"/>
    </location>
    <ligand>
        <name>dimethylallyl diphosphate</name>
        <dbReference type="ChEBI" id="CHEBI:57623"/>
    </ligand>
</feature>
<feature type="binding site" evidence="5">
    <location>
        <position position="77"/>
    </location>
    <ligand>
        <name>isopentenyl diphosphate</name>
        <dbReference type="ChEBI" id="CHEBI:128769"/>
    </ligand>
</feature>
<dbReference type="AlphaFoldDB" id="A0A1T4VCD3"/>
<dbReference type="InterPro" id="IPR003451">
    <property type="entry name" value="LytB/IspH"/>
</dbReference>
<feature type="binding site" evidence="5">
    <location>
        <position position="228"/>
    </location>
    <ligand>
        <name>dimethylallyl diphosphate</name>
        <dbReference type="ChEBI" id="CHEBI:57623"/>
    </ligand>
</feature>
<feature type="binding site" evidence="5">
    <location>
        <position position="228"/>
    </location>
    <ligand>
        <name>isopentenyl diphosphate</name>
        <dbReference type="ChEBI" id="CHEBI:128769"/>
    </ligand>
</feature>
<feature type="binding site" evidence="5">
    <location>
        <position position="127"/>
    </location>
    <ligand>
        <name>(2E)-4-hydroxy-3-methylbut-2-enyl diphosphate</name>
        <dbReference type="ChEBI" id="CHEBI:128753"/>
    </ligand>
</feature>
<evidence type="ECO:0000256" key="1">
    <source>
        <dbReference type="ARBA" id="ARBA00022485"/>
    </source>
</evidence>